<evidence type="ECO:0000313" key="2">
    <source>
        <dbReference type="Proteomes" id="UP000317243"/>
    </source>
</evidence>
<organism evidence="1 2">
    <name type="scientific">Thalassoglobus neptunius</name>
    <dbReference type="NCBI Taxonomy" id="1938619"/>
    <lineage>
        <taxon>Bacteria</taxon>
        <taxon>Pseudomonadati</taxon>
        <taxon>Planctomycetota</taxon>
        <taxon>Planctomycetia</taxon>
        <taxon>Planctomycetales</taxon>
        <taxon>Planctomycetaceae</taxon>
        <taxon>Thalassoglobus</taxon>
    </lineage>
</organism>
<accession>A0A5C5X6Q2</accession>
<keyword evidence="2" id="KW-1185">Reference proteome</keyword>
<dbReference type="AlphaFoldDB" id="A0A5C5X6Q2"/>
<reference evidence="1 2" key="1">
    <citation type="submission" date="2019-02" db="EMBL/GenBank/DDBJ databases">
        <title>Deep-cultivation of Planctomycetes and their phenomic and genomic characterization uncovers novel biology.</title>
        <authorList>
            <person name="Wiegand S."/>
            <person name="Jogler M."/>
            <person name="Boedeker C."/>
            <person name="Pinto D."/>
            <person name="Vollmers J."/>
            <person name="Rivas-Marin E."/>
            <person name="Kohn T."/>
            <person name="Peeters S.H."/>
            <person name="Heuer A."/>
            <person name="Rast P."/>
            <person name="Oberbeckmann S."/>
            <person name="Bunk B."/>
            <person name="Jeske O."/>
            <person name="Meyerdierks A."/>
            <person name="Storesund J.E."/>
            <person name="Kallscheuer N."/>
            <person name="Luecker S."/>
            <person name="Lage O.M."/>
            <person name="Pohl T."/>
            <person name="Merkel B.J."/>
            <person name="Hornburger P."/>
            <person name="Mueller R.-W."/>
            <person name="Bruemmer F."/>
            <person name="Labrenz M."/>
            <person name="Spormann A.M."/>
            <person name="Op Den Camp H."/>
            <person name="Overmann J."/>
            <person name="Amann R."/>
            <person name="Jetten M.S.M."/>
            <person name="Mascher T."/>
            <person name="Medema M.H."/>
            <person name="Devos D.P."/>
            <person name="Kaster A.-K."/>
            <person name="Ovreas L."/>
            <person name="Rohde M."/>
            <person name="Galperin M.Y."/>
            <person name="Jogler C."/>
        </authorList>
    </citation>
    <scope>NUCLEOTIDE SEQUENCE [LARGE SCALE GENOMIC DNA]</scope>
    <source>
        <strain evidence="1 2">KOR42</strain>
    </source>
</reference>
<dbReference type="Proteomes" id="UP000317243">
    <property type="component" value="Unassembled WGS sequence"/>
</dbReference>
<proteinExistence type="predicted"/>
<evidence type="ECO:0000313" key="1">
    <source>
        <dbReference type="EMBL" id="TWT57692.1"/>
    </source>
</evidence>
<dbReference type="OrthoDB" id="9975713at2"/>
<name>A0A5C5X6Q2_9PLAN</name>
<protein>
    <submittedName>
        <fullName evidence="1">Uncharacterized protein</fullName>
    </submittedName>
</protein>
<comment type="caution">
    <text evidence="1">The sequence shown here is derived from an EMBL/GenBank/DDBJ whole genome shotgun (WGS) entry which is preliminary data.</text>
</comment>
<sequence>MEKCYKPIIVMTLGVLAVCVSVFGSDGQTLPSPHYLEDDVQYFPPGPEIKLEAASKEHSSVLGDLLFTDVVSVHFIGPGHPANPDGSFGGLAAGDDGTQMRIYQRYIVLDATDADGTTFRTLHAYDQIGNIDQRLPKHDTMAN</sequence>
<gene>
    <name evidence="1" type="ORF">KOR42_10560</name>
</gene>
<dbReference type="EMBL" id="SIHI01000001">
    <property type="protein sequence ID" value="TWT57692.1"/>
    <property type="molecule type" value="Genomic_DNA"/>
</dbReference>
<dbReference type="RefSeq" id="WP_146507553.1">
    <property type="nucleotide sequence ID" value="NZ_SIHI01000001.1"/>
</dbReference>